<evidence type="ECO:0000313" key="3">
    <source>
        <dbReference type="Proteomes" id="UP000642673"/>
    </source>
</evidence>
<dbReference type="InterPro" id="IPR002645">
    <property type="entry name" value="STAS_dom"/>
</dbReference>
<reference evidence="3" key="1">
    <citation type="journal article" date="2019" name="Int. J. Syst. Evol. Microbiol.">
        <title>The Global Catalogue of Microorganisms (GCM) 10K type strain sequencing project: providing services to taxonomists for standard genome sequencing and annotation.</title>
        <authorList>
            <consortium name="The Broad Institute Genomics Platform"/>
            <consortium name="The Broad Institute Genome Sequencing Center for Infectious Disease"/>
            <person name="Wu L."/>
            <person name="Ma J."/>
        </authorList>
    </citation>
    <scope>NUCLEOTIDE SEQUENCE [LARGE SCALE GENOMIC DNA]</scope>
    <source>
        <strain evidence="3">JCM 4738</strain>
    </source>
</reference>
<dbReference type="EMBL" id="BMVP01000020">
    <property type="protein sequence ID" value="GHB81799.1"/>
    <property type="molecule type" value="Genomic_DNA"/>
</dbReference>
<comment type="caution">
    <text evidence="2">The sequence shown here is derived from an EMBL/GenBank/DDBJ whole genome shotgun (WGS) entry which is preliminary data.</text>
</comment>
<keyword evidence="3" id="KW-1185">Reference proteome</keyword>
<dbReference type="Gene3D" id="3.30.750.24">
    <property type="entry name" value="STAS domain"/>
    <property type="match status" value="1"/>
</dbReference>
<feature type="domain" description="STAS" evidence="1">
    <location>
        <begin position="29"/>
        <end position="129"/>
    </location>
</feature>
<dbReference type="RefSeq" id="WP_190187458.1">
    <property type="nucleotide sequence ID" value="NZ_BMVP01000020.1"/>
</dbReference>
<proteinExistence type="predicted"/>
<dbReference type="PROSITE" id="PS50801">
    <property type="entry name" value="STAS"/>
    <property type="match status" value="1"/>
</dbReference>
<organism evidence="2 3">
    <name type="scientific">Streptomyces cirratus</name>
    <dbReference type="NCBI Taxonomy" id="68187"/>
    <lineage>
        <taxon>Bacteria</taxon>
        <taxon>Bacillati</taxon>
        <taxon>Actinomycetota</taxon>
        <taxon>Actinomycetes</taxon>
        <taxon>Kitasatosporales</taxon>
        <taxon>Streptomycetaceae</taxon>
        <taxon>Streptomyces</taxon>
    </lineage>
</organism>
<evidence type="ECO:0000259" key="1">
    <source>
        <dbReference type="PROSITE" id="PS50801"/>
    </source>
</evidence>
<dbReference type="Pfam" id="PF01740">
    <property type="entry name" value="STAS"/>
    <property type="match status" value="1"/>
</dbReference>
<protein>
    <recommendedName>
        <fullName evidence="1">STAS domain-containing protein</fullName>
    </recommendedName>
</protein>
<evidence type="ECO:0000313" key="2">
    <source>
        <dbReference type="EMBL" id="GHB81799.1"/>
    </source>
</evidence>
<accession>A0ABQ3F4F8</accession>
<dbReference type="CDD" id="cd07043">
    <property type="entry name" value="STAS_anti-anti-sigma_factors"/>
    <property type="match status" value="1"/>
</dbReference>
<dbReference type="Proteomes" id="UP000642673">
    <property type="component" value="Unassembled WGS sequence"/>
</dbReference>
<dbReference type="InterPro" id="IPR036513">
    <property type="entry name" value="STAS_dom_sf"/>
</dbReference>
<gene>
    <name evidence="2" type="ORF">GCM10010347_60840</name>
</gene>
<dbReference type="SUPFAM" id="SSF52091">
    <property type="entry name" value="SpoIIaa-like"/>
    <property type="match status" value="1"/>
</dbReference>
<sequence>MSVPGELPVLSLATRPLPLGADGMETGVSLAVVTVSGRLDHTVGWKLRSVISDCLLQDVTVLVLDLAALDTCDDAGLNVLSGAATSTAAIGGVLYLAAVPEYLRPRLADILPPESLPLYADVDAAVTAALAKDADGPR</sequence>
<name>A0ABQ3F4F8_9ACTN</name>